<dbReference type="AlphaFoldDB" id="A0A0C9UB86"/>
<reference evidence="1 2" key="1">
    <citation type="submission" date="2014-06" db="EMBL/GenBank/DDBJ databases">
        <title>Evolutionary Origins and Diversification of the Mycorrhizal Mutualists.</title>
        <authorList>
            <consortium name="DOE Joint Genome Institute"/>
            <consortium name="Mycorrhizal Genomics Consortium"/>
            <person name="Kohler A."/>
            <person name="Kuo A."/>
            <person name="Nagy L.G."/>
            <person name="Floudas D."/>
            <person name="Copeland A."/>
            <person name="Barry K.W."/>
            <person name="Cichocki N."/>
            <person name="Veneault-Fourrey C."/>
            <person name="LaButti K."/>
            <person name="Lindquist E.A."/>
            <person name="Lipzen A."/>
            <person name="Lundell T."/>
            <person name="Morin E."/>
            <person name="Murat C."/>
            <person name="Riley R."/>
            <person name="Ohm R."/>
            <person name="Sun H."/>
            <person name="Tunlid A."/>
            <person name="Henrissat B."/>
            <person name="Grigoriev I.V."/>
            <person name="Hibbett D.S."/>
            <person name="Martin F."/>
        </authorList>
    </citation>
    <scope>NUCLEOTIDE SEQUENCE [LARGE SCALE GENOMIC DNA]</scope>
    <source>
        <strain evidence="1 2">SS14</strain>
    </source>
</reference>
<dbReference type="HOGENOM" id="CLU_2484760_0_0_1"/>
<protein>
    <submittedName>
        <fullName evidence="1">Uncharacterized protein</fullName>
    </submittedName>
</protein>
<proteinExistence type="predicted"/>
<dbReference type="Proteomes" id="UP000054279">
    <property type="component" value="Unassembled WGS sequence"/>
</dbReference>
<dbReference type="OrthoDB" id="3186349at2759"/>
<sequence>MKTLLSTIPPRLHEQVIQFIKKKIKAKCTNLQAHHTYLTSFGHVTFIPPDEIKVALLFLDNIPILGPNTRYEQEDGTYEIISENPGI</sequence>
<keyword evidence="2" id="KW-1185">Reference proteome</keyword>
<gene>
    <name evidence="1" type="ORF">M422DRAFT_277215</name>
</gene>
<evidence type="ECO:0000313" key="1">
    <source>
        <dbReference type="EMBL" id="KIJ22375.1"/>
    </source>
</evidence>
<organism evidence="1 2">
    <name type="scientific">Sphaerobolus stellatus (strain SS14)</name>
    <dbReference type="NCBI Taxonomy" id="990650"/>
    <lineage>
        <taxon>Eukaryota</taxon>
        <taxon>Fungi</taxon>
        <taxon>Dikarya</taxon>
        <taxon>Basidiomycota</taxon>
        <taxon>Agaricomycotina</taxon>
        <taxon>Agaricomycetes</taxon>
        <taxon>Phallomycetidae</taxon>
        <taxon>Geastrales</taxon>
        <taxon>Sphaerobolaceae</taxon>
        <taxon>Sphaerobolus</taxon>
    </lineage>
</organism>
<dbReference type="EMBL" id="KN838327">
    <property type="protein sequence ID" value="KIJ22375.1"/>
    <property type="molecule type" value="Genomic_DNA"/>
</dbReference>
<name>A0A0C9UB86_SPHS4</name>
<evidence type="ECO:0000313" key="2">
    <source>
        <dbReference type="Proteomes" id="UP000054279"/>
    </source>
</evidence>
<accession>A0A0C9UB86</accession>